<comment type="catalytic activity">
    <reaction evidence="4">
        <text>N-terminal L-glutamyl-[protein] + L-leucyl-tRNA(Leu) = N-terminal L-leucyl-L-glutamyl-[protein] + tRNA(Leu) + H(+)</text>
        <dbReference type="Rhea" id="RHEA:50412"/>
        <dbReference type="Rhea" id="RHEA-COMP:9613"/>
        <dbReference type="Rhea" id="RHEA-COMP:9622"/>
        <dbReference type="Rhea" id="RHEA-COMP:12664"/>
        <dbReference type="Rhea" id="RHEA-COMP:12668"/>
        <dbReference type="ChEBI" id="CHEBI:15378"/>
        <dbReference type="ChEBI" id="CHEBI:64721"/>
        <dbReference type="ChEBI" id="CHEBI:78442"/>
        <dbReference type="ChEBI" id="CHEBI:78494"/>
        <dbReference type="ChEBI" id="CHEBI:133041"/>
        <dbReference type="EC" id="2.3.2.29"/>
    </reaction>
</comment>
<dbReference type="PANTHER" id="PTHR21367:SF1">
    <property type="entry name" value="ARGINYL-TRNA--PROTEIN TRANSFERASE 1"/>
    <property type="match status" value="1"/>
</dbReference>
<protein>
    <recommendedName>
        <fullName evidence="4">Aspartate/glutamate leucyltransferase</fullName>
        <ecNumber evidence="4">2.3.2.29</ecNumber>
    </recommendedName>
</protein>
<evidence type="ECO:0000256" key="4">
    <source>
        <dbReference type="HAMAP-Rule" id="MF_00689"/>
    </source>
</evidence>
<organism evidence="7 8">
    <name type="scientific">Kushneria aurantia</name>
    <dbReference type="NCBI Taxonomy" id="504092"/>
    <lineage>
        <taxon>Bacteria</taxon>
        <taxon>Pseudomonadati</taxon>
        <taxon>Pseudomonadota</taxon>
        <taxon>Gammaproteobacteria</taxon>
        <taxon>Oceanospirillales</taxon>
        <taxon>Halomonadaceae</taxon>
        <taxon>Kushneria</taxon>
    </lineage>
</organism>
<dbReference type="InterPro" id="IPR007471">
    <property type="entry name" value="N-end_Aminoacyl_Trfase_N"/>
</dbReference>
<accession>A0ABV6G4E6</accession>
<feature type="domain" description="N-end aminoacyl transferase N-terminal" evidence="5">
    <location>
        <begin position="20"/>
        <end position="90"/>
    </location>
</feature>
<dbReference type="InterPro" id="IPR030700">
    <property type="entry name" value="N-end_Aminoacyl_Trfase"/>
</dbReference>
<dbReference type="Pfam" id="PF04376">
    <property type="entry name" value="ATE_N"/>
    <property type="match status" value="1"/>
</dbReference>
<comment type="function">
    <text evidence="4">Functions in the N-end rule pathway of protein degradation where it conjugates Leu from its aminoacyl-tRNA to the N-termini of proteins containing an N-terminal aspartate or glutamate.</text>
</comment>
<evidence type="ECO:0000256" key="2">
    <source>
        <dbReference type="ARBA" id="ARBA00022679"/>
    </source>
</evidence>
<evidence type="ECO:0000256" key="3">
    <source>
        <dbReference type="ARBA" id="ARBA00023315"/>
    </source>
</evidence>
<comment type="subcellular location">
    <subcellularLocation>
        <location evidence="4">Cytoplasm</location>
    </subcellularLocation>
</comment>
<comment type="similarity">
    <text evidence="4">Belongs to the R-transferase family. Bpt subfamily.</text>
</comment>
<proteinExistence type="inferred from homology"/>
<dbReference type="SUPFAM" id="SSF55729">
    <property type="entry name" value="Acyl-CoA N-acyltransferases (Nat)"/>
    <property type="match status" value="1"/>
</dbReference>
<keyword evidence="3 4" id="KW-0012">Acyltransferase</keyword>
<dbReference type="PANTHER" id="PTHR21367">
    <property type="entry name" value="ARGININE-TRNA-PROTEIN TRANSFERASE 1"/>
    <property type="match status" value="1"/>
</dbReference>
<keyword evidence="2 4" id="KW-0808">Transferase</keyword>
<dbReference type="EMBL" id="JBHLVX010000041">
    <property type="protein sequence ID" value="MFC0268311.1"/>
    <property type="molecule type" value="Genomic_DNA"/>
</dbReference>
<sequence length="251" mass="29337">MTNSEHIPLQQLRFFLTRPHDCSYLAEHEATTLFLDPEVAIDDSLYASLTLLGFRRSGAHLYRPHCRACSACQSVRIPVDAFRADRTQRRIELRNRDLSVTERPAHFEAEHYALFERYIRERHADGDMYPASEAQYRAFLINDSGFSQLVEFRHEGQLLAVAAVDRLPHGLSAIYTFFDPDSRYKGRSLGSYAILWQIARARELGLPHLYLGYWIRDSRKMAYKTRFQPLEHLDQHRWQRLDREAPSAQTP</sequence>
<dbReference type="NCBIfam" id="NF002346">
    <property type="entry name" value="PRK01305.2-3"/>
    <property type="match status" value="1"/>
</dbReference>
<evidence type="ECO:0000256" key="1">
    <source>
        <dbReference type="ARBA" id="ARBA00022490"/>
    </source>
</evidence>
<dbReference type="Pfam" id="PF04377">
    <property type="entry name" value="ATE_C"/>
    <property type="match status" value="1"/>
</dbReference>
<dbReference type="InterPro" id="IPR007472">
    <property type="entry name" value="N-end_Aminoacyl_Trfase_C"/>
</dbReference>
<dbReference type="NCBIfam" id="NF002341">
    <property type="entry name" value="PRK01305.1-1"/>
    <property type="match status" value="1"/>
</dbReference>
<dbReference type="HAMAP" id="MF_00689">
    <property type="entry name" value="Bpt"/>
    <property type="match status" value="1"/>
</dbReference>
<comment type="catalytic activity">
    <reaction evidence="4">
        <text>N-terminal L-aspartyl-[protein] + L-leucyl-tRNA(Leu) = N-terminal L-leucyl-L-aspartyl-[protein] + tRNA(Leu) + H(+)</text>
        <dbReference type="Rhea" id="RHEA:50420"/>
        <dbReference type="Rhea" id="RHEA-COMP:9613"/>
        <dbReference type="Rhea" id="RHEA-COMP:9622"/>
        <dbReference type="Rhea" id="RHEA-COMP:12669"/>
        <dbReference type="Rhea" id="RHEA-COMP:12674"/>
        <dbReference type="ChEBI" id="CHEBI:15378"/>
        <dbReference type="ChEBI" id="CHEBI:64720"/>
        <dbReference type="ChEBI" id="CHEBI:78442"/>
        <dbReference type="ChEBI" id="CHEBI:78494"/>
        <dbReference type="ChEBI" id="CHEBI:133042"/>
        <dbReference type="EC" id="2.3.2.29"/>
    </reaction>
</comment>
<reference evidence="7 8" key="1">
    <citation type="submission" date="2024-09" db="EMBL/GenBank/DDBJ databases">
        <authorList>
            <person name="Sun Q."/>
            <person name="Mori K."/>
        </authorList>
    </citation>
    <scope>NUCLEOTIDE SEQUENCE [LARGE SCALE GENOMIC DNA]</scope>
    <source>
        <strain evidence="7 8">CCM 7415</strain>
    </source>
</reference>
<dbReference type="InterPro" id="IPR016181">
    <property type="entry name" value="Acyl_CoA_acyltransferase"/>
</dbReference>
<gene>
    <name evidence="4" type="primary">bpt</name>
    <name evidence="7" type="ORF">ACFFHW_10010</name>
</gene>
<dbReference type="Proteomes" id="UP001589814">
    <property type="component" value="Unassembled WGS sequence"/>
</dbReference>
<evidence type="ECO:0000259" key="5">
    <source>
        <dbReference type="Pfam" id="PF04376"/>
    </source>
</evidence>
<evidence type="ECO:0000313" key="7">
    <source>
        <dbReference type="EMBL" id="MFC0268311.1"/>
    </source>
</evidence>
<dbReference type="RefSeq" id="WP_019952720.1">
    <property type="nucleotide sequence ID" value="NZ_JBHLVX010000041.1"/>
</dbReference>
<dbReference type="Gene3D" id="3.40.630.30">
    <property type="match status" value="1"/>
</dbReference>
<dbReference type="InterPro" id="IPR017138">
    <property type="entry name" value="Asp_Glu_LeuTrfase"/>
</dbReference>
<keyword evidence="8" id="KW-1185">Reference proteome</keyword>
<name>A0ABV6G4E6_9GAMM</name>
<keyword evidence="1 4" id="KW-0963">Cytoplasm</keyword>
<comment type="caution">
    <text evidence="7">The sequence shown here is derived from an EMBL/GenBank/DDBJ whole genome shotgun (WGS) entry which is preliminary data.</text>
</comment>
<dbReference type="NCBIfam" id="NF002342">
    <property type="entry name" value="PRK01305.1-3"/>
    <property type="match status" value="1"/>
</dbReference>
<dbReference type="GO" id="GO:0004057">
    <property type="term" value="F:arginyl-tRNA--protein transferase activity"/>
    <property type="evidence" value="ECO:0007669"/>
    <property type="project" value="UniProtKB-EC"/>
</dbReference>
<evidence type="ECO:0000313" key="8">
    <source>
        <dbReference type="Proteomes" id="UP001589814"/>
    </source>
</evidence>
<dbReference type="PIRSF" id="PIRSF037208">
    <property type="entry name" value="ATE_pro_prd"/>
    <property type="match status" value="1"/>
</dbReference>
<feature type="domain" description="N-end rule aminoacyl transferase C-terminal" evidence="6">
    <location>
        <begin position="110"/>
        <end position="234"/>
    </location>
</feature>
<dbReference type="EC" id="2.3.2.29" evidence="4"/>
<evidence type="ECO:0000259" key="6">
    <source>
        <dbReference type="Pfam" id="PF04377"/>
    </source>
</evidence>